<evidence type="ECO:0000313" key="3">
    <source>
        <dbReference type="Proteomes" id="UP000251960"/>
    </source>
</evidence>
<dbReference type="PANTHER" id="PTHR37216:SF1">
    <property type="entry name" value="EXPRESSED PROTEIN"/>
    <property type="match status" value="1"/>
</dbReference>
<dbReference type="AlphaFoldDB" id="A0A3L6DQU6"/>
<comment type="caution">
    <text evidence="2">The sequence shown here is derived from an EMBL/GenBank/DDBJ whole genome shotgun (WGS) entry which is preliminary data.</text>
</comment>
<organism evidence="2 3">
    <name type="scientific">Zea mays</name>
    <name type="common">Maize</name>
    <dbReference type="NCBI Taxonomy" id="4577"/>
    <lineage>
        <taxon>Eukaryota</taxon>
        <taxon>Viridiplantae</taxon>
        <taxon>Streptophyta</taxon>
        <taxon>Embryophyta</taxon>
        <taxon>Tracheophyta</taxon>
        <taxon>Spermatophyta</taxon>
        <taxon>Magnoliopsida</taxon>
        <taxon>Liliopsida</taxon>
        <taxon>Poales</taxon>
        <taxon>Poaceae</taxon>
        <taxon>PACMAD clade</taxon>
        <taxon>Panicoideae</taxon>
        <taxon>Andropogonodae</taxon>
        <taxon>Andropogoneae</taxon>
        <taxon>Tripsacinae</taxon>
        <taxon>Zea</taxon>
    </lineage>
</organism>
<evidence type="ECO:0000256" key="1">
    <source>
        <dbReference type="SAM" id="MobiDB-lite"/>
    </source>
</evidence>
<dbReference type="Pfam" id="PF25284">
    <property type="entry name" value="DUF7874"/>
    <property type="match status" value="1"/>
</dbReference>
<dbReference type="EMBL" id="NCVQ01000009">
    <property type="protein sequence ID" value="PWZ10960.1"/>
    <property type="molecule type" value="Genomic_DNA"/>
</dbReference>
<proteinExistence type="predicted"/>
<reference evidence="2 3" key="1">
    <citation type="journal article" date="2018" name="Nat. Genet.">
        <title>Extensive intraspecific gene order and gene structural variations between Mo17 and other maize genomes.</title>
        <authorList>
            <person name="Sun S."/>
            <person name="Zhou Y."/>
            <person name="Chen J."/>
            <person name="Shi J."/>
            <person name="Zhao H."/>
            <person name="Zhao H."/>
            <person name="Song W."/>
            <person name="Zhang M."/>
            <person name="Cui Y."/>
            <person name="Dong X."/>
            <person name="Liu H."/>
            <person name="Ma X."/>
            <person name="Jiao Y."/>
            <person name="Wang B."/>
            <person name="Wei X."/>
            <person name="Stein J.C."/>
            <person name="Glaubitz J.C."/>
            <person name="Lu F."/>
            <person name="Yu G."/>
            <person name="Liang C."/>
            <person name="Fengler K."/>
            <person name="Li B."/>
            <person name="Rafalski A."/>
            <person name="Schnable P.S."/>
            <person name="Ware D.H."/>
            <person name="Buckler E.S."/>
            <person name="Lai J."/>
        </authorList>
    </citation>
    <scope>NUCLEOTIDE SEQUENCE [LARGE SCALE GENOMIC DNA]</scope>
    <source>
        <strain evidence="3">cv. Missouri 17</strain>
        <tissue evidence="2">Seedling</tissue>
    </source>
</reference>
<name>A0A3L6DQU6_MAIZE</name>
<protein>
    <submittedName>
        <fullName evidence="2">Uncharacterized protein</fullName>
    </submittedName>
</protein>
<feature type="compositionally biased region" description="Basic and acidic residues" evidence="1">
    <location>
        <begin position="8"/>
        <end position="18"/>
    </location>
</feature>
<dbReference type="Proteomes" id="UP000251960">
    <property type="component" value="Chromosome 8"/>
</dbReference>
<feature type="compositionally biased region" description="Basic and acidic residues" evidence="1">
    <location>
        <begin position="25"/>
        <end position="39"/>
    </location>
</feature>
<accession>A0A3L6DQU6</accession>
<gene>
    <name evidence="2" type="ORF">Zm00014a_006980</name>
</gene>
<sequence>MNISSGMERGEDIIEEKQAGGAATSDERSSSQKVADGKGAEPPAAGVSNRLKPSDDAEKLVAFMEDHYDDVVARVQSFDEFYHAIFELIEMFCEERGQLQYRLAEKKALEEAYNKHHRSDGKVTKEEFEAMSREVVKAGSFRVGKASLELGALLFGAPACALLAKRILPGLGWLSDDVVVPLATSGSVAYLIKSKRL</sequence>
<evidence type="ECO:0000313" key="2">
    <source>
        <dbReference type="EMBL" id="PWZ10960.1"/>
    </source>
</evidence>
<dbReference type="InterPro" id="IPR057196">
    <property type="entry name" value="DUF7874"/>
</dbReference>
<dbReference type="ExpressionAtlas" id="A0A3L6DQU6">
    <property type="expression patterns" value="baseline and differential"/>
</dbReference>
<feature type="region of interest" description="Disordered" evidence="1">
    <location>
        <begin position="1"/>
        <end position="53"/>
    </location>
</feature>
<dbReference type="PANTHER" id="PTHR37216">
    <property type="entry name" value="EXPRESSED PROTEIN"/>
    <property type="match status" value="1"/>
</dbReference>